<dbReference type="InterPro" id="IPR055264">
    <property type="entry name" value="BOD1/SHG1_dom"/>
</dbReference>
<gene>
    <name evidence="2" type="ORF">T552_01609</name>
</gene>
<protein>
    <recommendedName>
        <fullName evidence="1">BOD1/SHG1 domain-containing protein</fullName>
    </recommendedName>
</protein>
<comment type="caution">
    <text evidence="2">The sequence shown here is derived from an EMBL/GenBank/DDBJ whole genome shotgun (WGS) entry which is preliminary data.</text>
</comment>
<organism evidence="2 3">
    <name type="scientific">Pneumocystis carinii (strain B80)</name>
    <name type="common">Rat pneumocystis pneumonia agent</name>
    <name type="synonym">Pneumocystis carinii f. sp. carinii</name>
    <dbReference type="NCBI Taxonomy" id="1408658"/>
    <lineage>
        <taxon>Eukaryota</taxon>
        <taxon>Fungi</taxon>
        <taxon>Dikarya</taxon>
        <taxon>Ascomycota</taxon>
        <taxon>Taphrinomycotina</taxon>
        <taxon>Pneumocystomycetes</taxon>
        <taxon>Pneumocystaceae</taxon>
        <taxon>Pneumocystis</taxon>
    </lineage>
</organism>
<dbReference type="EMBL" id="LFVZ01000006">
    <property type="protein sequence ID" value="KTW28978.1"/>
    <property type="molecule type" value="Genomic_DNA"/>
</dbReference>
<evidence type="ECO:0000259" key="1">
    <source>
        <dbReference type="Pfam" id="PF05205"/>
    </source>
</evidence>
<evidence type="ECO:0000313" key="2">
    <source>
        <dbReference type="EMBL" id="KTW28978.1"/>
    </source>
</evidence>
<evidence type="ECO:0000313" key="3">
    <source>
        <dbReference type="Proteomes" id="UP000054454"/>
    </source>
</evidence>
<proteinExistence type="predicted"/>
<dbReference type="GeneID" id="28936390"/>
<feature type="domain" description="BOD1/SHG1" evidence="1">
    <location>
        <begin position="9"/>
        <end position="112"/>
    </location>
</feature>
<name>A0A0W4ZKS6_PNEC8</name>
<dbReference type="RefSeq" id="XP_018226345.1">
    <property type="nucleotide sequence ID" value="XM_018370187.1"/>
</dbReference>
<dbReference type="OrthoDB" id="5579731at2759"/>
<dbReference type="AlphaFoldDB" id="A0A0W4ZKS6"/>
<sequence length="121" mass="14329">MDKEIAITELVHKFKLNGKFDSLRKEILTIYKNSNTGLQLKSKLEEIIRKEIDNNHTLFTQDRGKTVIMIGNIIDKSEVYNHARELMNDTIFMNKEFRTRVNIIMQEIKNDLEKTTEKRNT</sequence>
<dbReference type="Proteomes" id="UP000054454">
    <property type="component" value="Unassembled WGS sequence"/>
</dbReference>
<reference evidence="3" key="1">
    <citation type="journal article" date="2016" name="Nat. Commun.">
        <title>Genome analysis of three Pneumocystis species reveals adaptation mechanisms to life exclusively in mammalian hosts.</title>
        <authorList>
            <person name="Ma L."/>
            <person name="Chen Z."/>
            <person name="Huang D.W."/>
            <person name="Kutty G."/>
            <person name="Ishihara M."/>
            <person name="Wang H."/>
            <person name="Abouelleil A."/>
            <person name="Bishop L."/>
            <person name="Davey E."/>
            <person name="Deng R."/>
            <person name="Deng X."/>
            <person name="Fan L."/>
            <person name="Fantoni G."/>
            <person name="Fitzgerald M."/>
            <person name="Gogineni E."/>
            <person name="Goldberg J.M."/>
            <person name="Handley G."/>
            <person name="Hu X."/>
            <person name="Huber C."/>
            <person name="Jiao X."/>
            <person name="Jones K."/>
            <person name="Levin J.Z."/>
            <person name="Liu Y."/>
            <person name="Macdonald P."/>
            <person name="Melnikov A."/>
            <person name="Raley C."/>
            <person name="Sassi M."/>
            <person name="Sherman B.T."/>
            <person name="Song X."/>
            <person name="Sykes S."/>
            <person name="Tran B."/>
            <person name="Walsh L."/>
            <person name="Xia Y."/>
            <person name="Yang J."/>
            <person name="Young S."/>
            <person name="Zeng Q."/>
            <person name="Zheng X."/>
            <person name="Stephens R."/>
            <person name="Nusbaum C."/>
            <person name="Birren B.W."/>
            <person name="Azadi P."/>
            <person name="Lempicki R.A."/>
            <person name="Cuomo C.A."/>
            <person name="Kovacs J.A."/>
        </authorList>
    </citation>
    <scope>NUCLEOTIDE SEQUENCE [LARGE SCALE GENOMIC DNA]</scope>
    <source>
        <strain evidence="3">B80</strain>
    </source>
</reference>
<dbReference type="Pfam" id="PF05205">
    <property type="entry name" value="COMPASS-Shg1"/>
    <property type="match status" value="1"/>
</dbReference>
<keyword evidence="3" id="KW-1185">Reference proteome</keyword>
<accession>A0A0W4ZKS6</accession>
<dbReference type="VEuPathDB" id="FungiDB:T552_01609"/>